<dbReference type="Gene3D" id="1.20.1090.10">
    <property type="entry name" value="Dehydroquinate synthase-like - alpha domain"/>
    <property type="match status" value="1"/>
</dbReference>
<feature type="domain" description="Alcohol dehydrogenase iron-type/glycerol dehydrogenase GldA" evidence="8">
    <location>
        <begin position="72"/>
        <end position="213"/>
    </location>
</feature>
<dbReference type="CDD" id="cd08170">
    <property type="entry name" value="GlyDH"/>
    <property type="match status" value="1"/>
</dbReference>
<sequence length="422" mass="44368">MIEDQIRHPVTRDQAIAGGKGDTGVAFDRVHARCSAPICTNQQSRMGCFRLNLSPGHVLGQFRQMIRIFGGPTRYVQGPGAIGELGTLTERLTKRPLLVVDADVLPFVEAQLSTAFTGRPTITLAFRGEVTQAAIDLLVEQAGDADCVIGIGGGKGLDAAKGVAFKLGLPFIAVPSIASNDSPTGRSMAIYNDEHVLVAIETIPDSPLLVVTDTQLIANAPARFLRTGMGDALAKKFEAERAVADGASNFFGTRQLRTALAIADACYHTLREHGVAAMAAAERHEPDEAFEAVVEANVLMAGLAWESGGLSYAHAVVRGLVKARGAASAPHGDHVGYATLVQLAIEGRDDGFIVDVIGFNRSVGLPASLAELDMGSPTPDEIAEIARLTTIGPKGGRIIVNATPGQIADAIVRVEQLATRIS</sequence>
<evidence type="ECO:0000256" key="1">
    <source>
        <dbReference type="ARBA" id="ARBA00022723"/>
    </source>
</evidence>
<dbReference type="SUPFAM" id="SSF56796">
    <property type="entry name" value="Dehydroquinate synthase-like"/>
    <property type="match status" value="1"/>
</dbReference>
<dbReference type="Gene3D" id="3.40.50.1970">
    <property type="match status" value="1"/>
</dbReference>
<evidence type="ECO:0000313" key="9">
    <source>
        <dbReference type="EMBL" id="RSY89537.1"/>
    </source>
</evidence>
<reference evidence="9 10" key="1">
    <citation type="submission" date="2018-07" db="EMBL/GenBank/DDBJ databases">
        <title>Genomic and Epidemiologic Investigation of an Indolent Hospital Outbreak.</title>
        <authorList>
            <person name="Johnson R.C."/>
            <person name="Deming C."/>
            <person name="Conlan S."/>
            <person name="Zellmer C.J."/>
            <person name="Michelin A.V."/>
            <person name="Lee-Lin S."/>
            <person name="Thomas P.J."/>
            <person name="Park M."/>
            <person name="Weingarten R.A."/>
            <person name="Less J."/>
            <person name="Dekker J.P."/>
            <person name="Frank K.M."/>
            <person name="Musser K.A."/>
            <person name="Mcquiston J.R."/>
            <person name="Henderson D.K."/>
            <person name="Lau A.F."/>
            <person name="Palmore T.N."/>
            <person name="Segre J.A."/>
        </authorList>
    </citation>
    <scope>NUCLEOTIDE SEQUENCE [LARGE SCALE GENOMIC DNA]</scope>
    <source>
        <strain evidence="9 10">SK-CDC1_0717</strain>
    </source>
</reference>
<dbReference type="GO" id="GO:0008888">
    <property type="term" value="F:glycerol dehydrogenase (NAD+) activity"/>
    <property type="evidence" value="ECO:0007669"/>
    <property type="project" value="UniProtKB-EC"/>
</dbReference>
<dbReference type="PANTHER" id="PTHR43616:SF5">
    <property type="entry name" value="GLYCEROL DEHYDROGENASE 1"/>
    <property type="match status" value="1"/>
</dbReference>
<name>A0A430G809_9SPHN</name>
<dbReference type="Proteomes" id="UP000287746">
    <property type="component" value="Unassembled WGS sequence"/>
</dbReference>
<organism evidence="9 10">
    <name type="scientific">Sphingomonas koreensis</name>
    <dbReference type="NCBI Taxonomy" id="93064"/>
    <lineage>
        <taxon>Bacteria</taxon>
        <taxon>Pseudomonadati</taxon>
        <taxon>Pseudomonadota</taxon>
        <taxon>Alphaproteobacteria</taxon>
        <taxon>Sphingomonadales</taxon>
        <taxon>Sphingomonadaceae</taxon>
        <taxon>Sphingomonas</taxon>
    </lineage>
</organism>
<comment type="catalytic activity">
    <reaction evidence="7">
        <text>glycerol + NAD(+) = dihydroxyacetone + NADH + H(+)</text>
        <dbReference type="Rhea" id="RHEA:13769"/>
        <dbReference type="ChEBI" id="CHEBI:15378"/>
        <dbReference type="ChEBI" id="CHEBI:16016"/>
        <dbReference type="ChEBI" id="CHEBI:17754"/>
        <dbReference type="ChEBI" id="CHEBI:57540"/>
        <dbReference type="ChEBI" id="CHEBI:57945"/>
        <dbReference type="EC" id="1.1.1.6"/>
    </reaction>
</comment>
<proteinExistence type="predicted"/>
<dbReference type="InterPro" id="IPR016205">
    <property type="entry name" value="Glycerol_DH"/>
</dbReference>
<evidence type="ECO:0000256" key="3">
    <source>
        <dbReference type="ARBA" id="ARBA00023027"/>
    </source>
</evidence>
<protein>
    <recommendedName>
        <fullName evidence="6">Glycerol dehydrogenase</fullName>
        <ecNumber evidence="5">1.1.1.6</ecNumber>
    </recommendedName>
</protein>
<evidence type="ECO:0000256" key="4">
    <source>
        <dbReference type="ARBA" id="ARBA00037918"/>
    </source>
</evidence>
<evidence type="ECO:0000313" key="10">
    <source>
        <dbReference type="Proteomes" id="UP000287746"/>
    </source>
</evidence>
<evidence type="ECO:0000256" key="7">
    <source>
        <dbReference type="ARBA" id="ARBA00049006"/>
    </source>
</evidence>
<dbReference type="PANTHER" id="PTHR43616">
    <property type="entry name" value="GLYCEROL DEHYDROGENASE"/>
    <property type="match status" value="1"/>
</dbReference>
<dbReference type="Pfam" id="PF00465">
    <property type="entry name" value="Fe-ADH"/>
    <property type="match status" value="1"/>
</dbReference>
<keyword evidence="3" id="KW-0520">NAD</keyword>
<dbReference type="InterPro" id="IPR001670">
    <property type="entry name" value="ADH_Fe/GldA"/>
</dbReference>
<keyword evidence="1" id="KW-0479">Metal-binding</keyword>
<accession>A0A430G809</accession>
<dbReference type="EC" id="1.1.1.6" evidence="5"/>
<dbReference type="EMBL" id="QQYZ01000002">
    <property type="protein sequence ID" value="RSY89537.1"/>
    <property type="molecule type" value="Genomic_DNA"/>
</dbReference>
<comment type="pathway">
    <text evidence="4">Polyol metabolism; glycerol fermentation; glycerone phosphate from glycerol (oxidative route): step 1/2.</text>
</comment>
<evidence type="ECO:0000256" key="5">
    <source>
        <dbReference type="ARBA" id="ARBA00039147"/>
    </source>
</evidence>
<dbReference type="AlphaFoldDB" id="A0A430G809"/>
<comment type="caution">
    <text evidence="9">The sequence shown here is derived from an EMBL/GenBank/DDBJ whole genome shotgun (WGS) entry which is preliminary data.</text>
</comment>
<evidence type="ECO:0000256" key="2">
    <source>
        <dbReference type="ARBA" id="ARBA00023002"/>
    </source>
</evidence>
<evidence type="ECO:0000256" key="6">
    <source>
        <dbReference type="ARBA" id="ARBA00040132"/>
    </source>
</evidence>
<keyword evidence="2" id="KW-0560">Oxidoreductase</keyword>
<evidence type="ECO:0000259" key="8">
    <source>
        <dbReference type="Pfam" id="PF00465"/>
    </source>
</evidence>
<dbReference type="GO" id="GO:0046872">
    <property type="term" value="F:metal ion binding"/>
    <property type="evidence" value="ECO:0007669"/>
    <property type="project" value="UniProtKB-KW"/>
</dbReference>
<gene>
    <name evidence="9" type="ORF">DAH66_02440</name>
</gene>